<accession>A0A062U9S6</accession>
<gene>
    <name evidence="1" type="ORF">HY30_17650</name>
</gene>
<dbReference type="EMBL" id="AWFG01000032">
    <property type="protein sequence ID" value="KCZ57101.1"/>
    <property type="molecule type" value="Genomic_DNA"/>
</dbReference>
<dbReference type="Proteomes" id="UP000027190">
    <property type="component" value="Unassembled WGS sequence"/>
</dbReference>
<sequence>MEDDVLVPQIYDLARPATGLDKYKGRQVKIGNHAIQSTAHDNFPAHQ</sequence>
<dbReference type="PATRIC" id="fig|1280947.3.peg.2383"/>
<evidence type="ECO:0000313" key="1">
    <source>
        <dbReference type="EMBL" id="KCZ57101.1"/>
    </source>
</evidence>
<proteinExistence type="predicted"/>
<dbReference type="RefSeq" id="WP_155839320.1">
    <property type="nucleotide sequence ID" value="NZ_AWFG01000032.1"/>
</dbReference>
<organism evidence="1 2">
    <name type="scientific">Hyphomonas chukchiensis</name>
    <dbReference type="NCBI Taxonomy" id="1280947"/>
    <lineage>
        <taxon>Bacteria</taxon>
        <taxon>Pseudomonadati</taxon>
        <taxon>Pseudomonadota</taxon>
        <taxon>Alphaproteobacteria</taxon>
        <taxon>Hyphomonadales</taxon>
        <taxon>Hyphomonadaceae</taxon>
        <taxon>Hyphomonas</taxon>
    </lineage>
</organism>
<keyword evidence="2" id="KW-1185">Reference proteome</keyword>
<dbReference type="STRING" id="1280947.HY30_17650"/>
<dbReference type="AlphaFoldDB" id="A0A062U9S6"/>
<comment type="caution">
    <text evidence="1">The sequence shown here is derived from an EMBL/GenBank/DDBJ whole genome shotgun (WGS) entry which is preliminary data.</text>
</comment>
<name>A0A062U9S6_9PROT</name>
<reference evidence="1 2" key="1">
    <citation type="journal article" date="2014" name="Antonie Van Leeuwenhoek">
        <title>Hyphomonas beringensis sp. nov. and Hyphomonas chukchiensis sp. nov., isolated from surface seawater of the Bering Sea and Chukchi Sea.</title>
        <authorList>
            <person name="Li C."/>
            <person name="Lai Q."/>
            <person name="Li G."/>
            <person name="Dong C."/>
            <person name="Wang J."/>
            <person name="Liao Y."/>
            <person name="Shao Z."/>
        </authorList>
    </citation>
    <scope>NUCLEOTIDE SEQUENCE [LARGE SCALE GENOMIC DNA]</scope>
    <source>
        <strain evidence="1 2">BH-BN04-4</strain>
    </source>
</reference>
<evidence type="ECO:0000313" key="2">
    <source>
        <dbReference type="Proteomes" id="UP000027190"/>
    </source>
</evidence>
<protein>
    <submittedName>
        <fullName evidence="1">Uncharacterized protein</fullName>
    </submittedName>
</protein>